<sequence>MNWCHYRFRTVWELPAAPAAVFAALERAEDYPLWWPQVREVAPLGPDSGTARFRSFLPYELRVTVRALRHDPAAGVLEIALSGDLAGWARWTLSAHGTGTRVLYEQETEVDRPLLRLLALPGRPLFRANHALMMRAGRRGLDARLRGHPREI</sequence>
<name>A0A918QNR5_9ACTN</name>
<protein>
    <submittedName>
        <fullName evidence="1">Polyketide cyclase</fullName>
    </submittedName>
</protein>
<dbReference type="InterPro" id="IPR023393">
    <property type="entry name" value="START-like_dom_sf"/>
</dbReference>
<dbReference type="Proteomes" id="UP000630936">
    <property type="component" value="Unassembled WGS sequence"/>
</dbReference>
<reference evidence="1" key="2">
    <citation type="submission" date="2020-09" db="EMBL/GenBank/DDBJ databases">
        <authorList>
            <person name="Sun Q."/>
            <person name="Ohkuma M."/>
        </authorList>
    </citation>
    <scope>NUCLEOTIDE SEQUENCE</scope>
    <source>
        <strain evidence="1">JCM 4988</strain>
    </source>
</reference>
<dbReference type="AlphaFoldDB" id="A0A918QNR5"/>
<gene>
    <name evidence="1" type="ORF">GCM10010387_64960</name>
</gene>
<comment type="caution">
    <text evidence="1">The sequence shown here is derived from an EMBL/GenBank/DDBJ whole genome shotgun (WGS) entry which is preliminary data.</text>
</comment>
<organism evidence="1 2">
    <name type="scientific">Streptomyces inusitatus</name>
    <dbReference type="NCBI Taxonomy" id="68221"/>
    <lineage>
        <taxon>Bacteria</taxon>
        <taxon>Bacillati</taxon>
        <taxon>Actinomycetota</taxon>
        <taxon>Actinomycetes</taxon>
        <taxon>Kitasatosporales</taxon>
        <taxon>Streptomycetaceae</taxon>
        <taxon>Streptomyces</taxon>
    </lineage>
</organism>
<dbReference type="RefSeq" id="WP_190126895.1">
    <property type="nucleotide sequence ID" value="NZ_BMWG01000035.1"/>
</dbReference>
<dbReference type="Pfam" id="PF10604">
    <property type="entry name" value="Polyketide_cyc2"/>
    <property type="match status" value="1"/>
</dbReference>
<dbReference type="EMBL" id="BMWG01000035">
    <property type="protein sequence ID" value="GGZ62527.1"/>
    <property type="molecule type" value="Genomic_DNA"/>
</dbReference>
<evidence type="ECO:0000313" key="1">
    <source>
        <dbReference type="EMBL" id="GGZ62527.1"/>
    </source>
</evidence>
<dbReference type="SUPFAM" id="SSF55961">
    <property type="entry name" value="Bet v1-like"/>
    <property type="match status" value="1"/>
</dbReference>
<evidence type="ECO:0000313" key="2">
    <source>
        <dbReference type="Proteomes" id="UP000630936"/>
    </source>
</evidence>
<reference evidence="1" key="1">
    <citation type="journal article" date="2014" name="Int. J. Syst. Evol. Microbiol.">
        <title>Complete genome sequence of Corynebacterium casei LMG S-19264T (=DSM 44701T), isolated from a smear-ripened cheese.</title>
        <authorList>
            <consortium name="US DOE Joint Genome Institute (JGI-PGF)"/>
            <person name="Walter F."/>
            <person name="Albersmeier A."/>
            <person name="Kalinowski J."/>
            <person name="Ruckert C."/>
        </authorList>
    </citation>
    <scope>NUCLEOTIDE SEQUENCE</scope>
    <source>
        <strain evidence="1">JCM 4988</strain>
    </source>
</reference>
<keyword evidence="2" id="KW-1185">Reference proteome</keyword>
<accession>A0A918QNR5</accession>
<proteinExistence type="predicted"/>
<dbReference type="Gene3D" id="3.30.530.20">
    <property type="match status" value="1"/>
</dbReference>
<dbReference type="InterPro" id="IPR019587">
    <property type="entry name" value="Polyketide_cyclase/dehydratase"/>
</dbReference>